<name>A0A5M3T7C0_LIMPL</name>
<dbReference type="Pfam" id="PF02771">
    <property type="entry name" value="Acyl-CoA_dh_N"/>
    <property type="match status" value="1"/>
</dbReference>
<reference evidence="2 3" key="1">
    <citation type="journal article" date="2019" name="J Genomics">
        <title>The Draft Genome of a Hydrogen-producing Cyanobacterium, Arthrospira platensis NIES-46.</title>
        <authorList>
            <person name="Suzuki S."/>
            <person name="Yamaguchi H."/>
            <person name="Kawachi M."/>
        </authorList>
    </citation>
    <scope>NUCLEOTIDE SEQUENCE [LARGE SCALE GENOMIC DNA]</scope>
    <source>
        <strain evidence="2 3">NIES-46</strain>
    </source>
</reference>
<dbReference type="InterPro" id="IPR046373">
    <property type="entry name" value="Acyl-CoA_Oxase/DH_mid-dom_sf"/>
</dbReference>
<gene>
    <name evidence="2" type="ORF">NIES46_34470</name>
</gene>
<proteinExistence type="predicted"/>
<comment type="caution">
    <text evidence="2">The sequence shown here is derived from an EMBL/GenBank/DDBJ whole genome shotgun (WGS) entry which is preliminary data.</text>
</comment>
<dbReference type="Proteomes" id="UP000326169">
    <property type="component" value="Unassembled WGS sequence"/>
</dbReference>
<feature type="domain" description="Acyl-CoA dehydrogenase/oxidase N-terminal" evidence="1">
    <location>
        <begin position="4"/>
        <end position="101"/>
    </location>
</feature>
<dbReference type="Gene3D" id="2.40.110.10">
    <property type="entry name" value="Butyryl-CoA Dehydrogenase, subunit A, domain 2"/>
    <property type="match status" value="1"/>
</dbReference>
<dbReference type="RefSeq" id="WP_006618011.1">
    <property type="nucleotide sequence ID" value="NZ_BIMW01000128.1"/>
</dbReference>
<keyword evidence="3" id="KW-1185">Reference proteome</keyword>
<dbReference type="EMBL" id="BIMW01000128">
    <property type="protein sequence ID" value="GCE95384.1"/>
    <property type="molecule type" value="Genomic_DNA"/>
</dbReference>
<dbReference type="GeneID" id="301684229"/>
<dbReference type="SUPFAM" id="SSF56645">
    <property type="entry name" value="Acyl-CoA dehydrogenase NM domain-like"/>
    <property type="match status" value="1"/>
</dbReference>
<dbReference type="InterPro" id="IPR013786">
    <property type="entry name" value="AcylCoA_DH/ox_N"/>
</dbReference>
<evidence type="ECO:0000313" key="2">
    <source>
        <dbReference type="EMBL" id="GCE95384.1"/>
    </source>
</evidence>
<dbReference type="Gene3D" id="1.10.540.10">
    <property type="entry name" value="Acyl-CoA dehydrogenase/oxidase, N-terminal domain"/>
    <property type="match status" value="1"/>
</dbReference>
<dbReference type="PANTHER" id="PTHR43884:SF12">
    <property type="entry name" value="ISOVALERYL-COA DEHYDROGENASE, MITOCHONDRIAL-RELATED"/>
    <property type="match status" value="1"/>
</dbReference>
<evidence type="ECO:0000259" key="1">
    <source>
        <dbReference type="Pfam" id="PF02771"/>
    </source>
</evidence>
<accession>A0A5M3T7C0</accession>
<sequence>MSDLLETTNTYLQTAVAPVAAEIDRLPEALKQAWRGLGKLGVLTLRVPPAPVTAETFALFTEQIARYSGALAFLQTQHQSAAGMLSLSDNSTLREQYLPEMKYGTVGVGIGFSHLRRSGKPMVTALEVEGGFKLNGTVPWVTGSGIFDQFILAASLPDGRAVFGMVPFRDTQEILGEISVGVNKSLCAMTATNTVTVTLTDWFLSSDRVVSIQPVGWIHENDLKKVLQPSFFALGCARAGLDIVERVFEQKQCAFIESALESLTEELGGCRGEILAAITDGNYSFSDQVKLRGRAIALAVKCAHAAVTVSSGAANLSDHPAERVYREALLFTVSGQTQALMQATLENFDNC</sequence>
<dbReference type="PANTHER" id="PTHR43884">
    <property type="entry name" value="ACYL-COA DEHYDROGENASE"/>
    <property type="match status" value="1"/>
</dbReference>
<organism evidence="2 3">
    <name type="scientific">Limnospira platensis NIES-46</name>
    <dbReference type="NCBI Taxonomy" id="1236695"/>
    <lineage>
        <taxon>Bacteria</taxon>
        <taxon>Bacillati</taxon>
        <taxon>Cyanobacteriota</taxon>
        <taxon>Cyanophyceae</taxon>
        <taxon>Oscillatoriophycideae</taxon>
        <taxon>Oscillatoriales</taxon>
        <taxon>Sirenicapillariaceae</taxon>
        <taxon>Limnospira</taxon>
    </lineage>
</organism>
<dbReference type="InterPro" id="IPR009100">
    <property type="entry name" value="AcylCoA_DH/oxidase_NM_dom_sf"/>
</dbReference>
<dbReference type="InterPro" id="IPR037069">
    <property type="entry name" value="AcylCoA_DH/ox_N_sf"/>
</dbReference>
<evidence type="ECO:0000313" key="3">
    <source>
        <dbReference type="Proteomes" id="UP000326169"/>
    </source>
</evidence>
<protein>
    <submittedName>
        <fullName evidence="2">Acyl-CoA dehydrogenase family protein</fullName>
    </submittedName>
</protein>